<gene>
    <name evidence="7" type="ORF">Hypma_015741</name>
</gene>
<feature type="region of interest" description="Disordered" evidence="5">
    <location>
        <begin position="88"/>
        <end position="120"/>
    </location>
</feature>
<dbReference type="Gene3D" id="1.25.40.20">
    <property type="entry name" value="Ankyrin repeat-containing domain"/>
    <property type="match status" value="1"/>
</dbReference>
<evidence type="ECO:0000256" key="5">
    <source>
        <dbReference type="SAM" id="MobiDB-lite"/>
    </source>
</evidence>
<dbReference type="Proteomes" id="UP000076154">
    <property type="component" value="Unassembled WGS sequence"/>
</dbReference>
<feature type="region of interest" description="Disordered" evidence="5">
    <location>
        <begin position="226"/>
        <end position="259"/>
    </location>
</feature>
<feature type="compositionally biased region" description="Basic and acidic residues" evidence="5">
    <location>
        <begin position="554"/>
        <end position="563"/>
    </location>
</feature>
<organism evidence="7 8">
    <name type="scientific">Hypsizygus marmoreus</name>
    <name type="common">White beech mushroom</name>
    <name type="synonym">Agaricus marmoreus</name>
    <dbReference type="NCBI Taxonomy" id="39966"/>
    <lineage>
        <taxon>Eukaryota</taxon>
        <taxon>Fungi</taxon>
        <taxon>Dikarya</taxon>
        <taxon>Basidiomycota</taxon>
        <taxon>Agaricomycotina</taxon>
        <taxon>Agaricomycetes</taxon>
        <taxon>Agaricomycetidae</taxon>
        <taxon>Agaricales</taxon>
        <taxon>Tricholomatineae</taxon>
        <taxon>Lyophyllaceae</taxon>
        <taxon>Hypsizygus</taxon>
    </lineage>
</organism>
<sequence length="619" mass="65638">MVSLLWKASSEGNLESVEELLKDATSVDMEIKDHTGSTPLIEAIKNGHVEVVRVLLDKGADPNNGSSQGRPEDYTSEPSILELLHHAQSTATSSGIPSHEPIYAHETNDDPEKQYTYGPSPPVSYPYYPSINSAPPPPESGVYYPSPQPPQAAGENPGAGGIGNLPPPEIARFIPCRYFPACRYGASCLFAHPQTPYYQGTMPPPAQYVAPYDPMNVQPYPTNYYPPPSFQPPTALHHMSPLSPPPGPHPGHGRSPSEVVLPVQPPFSPNGIPPSVPYGPMSPSAYPHPGQVPIPMSISPLPPLQHPSAVSAQPPSNMYNTVPAPAPPFVQHDGTSPYSMVQPHNPSIGNQEMNGDIKVAHSQPDGSGPINHHPNGLNHNRRGGPRRGSFGGRKPPCLFYPAGRCKNGDDCRFPHVLSDGSGNHTSYFSGGRGGARSRQPNGNGIATINEKLSALTVRDDQNGQQNGTEGSNHSLSTDNGRPRFPQGAKNAYVANGVRSDKRPTAVRQRVPNADEFPVLAGSITPPTRSPGVNGILTNGNGPTAAQVLQAPPPVRKDTSKESSTRGPTPDLVKPTVSKAELNGKVSDSTAPHDNTVNKLPVSFAAVAAPDIAKEITLSA</sequence>
<evidence type="ECO:0000313" key="7">
    <source>
        <dbReference type="EMBL" id="RDB29633.1"/>
    </source>
</evidence>
<feature type="region of interest" description="Disordered" evidence="5">
    <location>
        <begin position="365"/>
        <end position="392"/>
    </location>
</feature>
<dbReference type="SUPFAM" id="SSF48403">
    <property type="entry name" value="Ankyrin repeat"/>
    <property type="match status" value="1"/>
</dbReference>
<feature type="repeat" description="ANK" evidence="3">
    <location>
        <begin position="35"/>
        <end position="67"/>
    </location>
</feature>
<dbReference type="PROSITE" id="PS50297">
    <property type="entry name" value="ANK_REP_REGION"/>
    <property type="match status" value="1"/>
</dbReference>
<feature type="domain" description="C3H1-type" evidence="6">
    <location>
        <begin position="391"/>
        <end position="418"/>
    </location>
</feature>
<dbReference type="Pfam" id="PF14608">
    <property type="entry name" value="zf-CCCH_2"/>
    <property type="match status" value="2"/>
</dbReference>
<dbReference type="InterPro" id="IPR000571">
    <property type="entry name" value="Znf_CCCH"/>
</dbReference>
<feature type="compositionally biased region" description="Polar residues" evidence="5">
    <location>
        <begin position="462"/>
        <end position="479"/>
    </location>
</feature>
<reference evidence="7" key="1">
    <citation type="submission" date="2018-04" db="EMBL/GenBank/DDBJ databases">
        <title>Whole genome sequencing of Hypsizygus marmoreus.</title>
        <authorList>
            <person name="Choi I.-G."/>
            <person name="Min B."/>
            <person name="Kim J.-G."/>
            <person name="Kim S."/>
            <person name="Oh Y.-L."/>
            <person name="Kong W.-S."/>
            <person name="Park H."/>
            <person name="Jeong J."/>
            <person name="Song E.-S."/>
        </authorList>
    </citation>
    <scope>NUCLEOTIDE SEQUENCE [LARGE SCALE GENOMIC DNA]</scope>
    <source>
        <strain evidence="7">51987-8</strain>
    </source>
</reference>
<feature type="compositionally biased region" description="Basic and acidic residues" evidence="5">
    <location>
        <begin position="102"/>
        <end position="113"/>
    </location>
</feature>
<dbReference type="PROSITE" id="PS50103">
    <property type="entry name" value="ZF_C3H1"/>
    <property type="match status" value="2"/>
</dbReference>
<dbReference type="PRINTS" id="PR01217">
    <property type="entry name" value="PRICHEXTENSN"/>
</dbReference>
<keyword evidence="1" id="KW-0677">Repeat</keyword>
<keyword evidence="2 3" id="KW-0040">ANK repeat</keyword>
<dbReference type="Pfam" id="PF12796">
    <property type="entry name" value="Ank_2"/>
    <property type="match status" value="1"/>
</dbReference>
<dbReference type="STRING" id="39966.A0A369KCZ2"/>
<dbReference type="InterPro" id="IPR036770">
    <property type="entry name" value="Ankyrin_rpt-contain_sf"/>
</dbReference>
<dbReference type="SMART" id="SM00356">
    <property type="entry name" value="ZnF_C3H1"/>
    <property type="match status" value="2"/>
</dbReference>
<dbReference type="InterPro" id="IPR002110">
    <property type="entry name" value="Ankyrin_rpt"/>
</dbReference>
<feature type="domain" description="C3H1-type" evidence="6">
    <location>
        <begin position="170"/>
        <end position="195"/>
    </location>
</feature>
<accession>A0A369KCZ2</accession>
<protein>
    <recommendedName>
        <fullName evidence="6">C3H1-type domain-containing protein</fullName>
    </recommendedName>
</protein>
<dbReference type="PANTHER" id="PTHR24171">
    <property type="entry name" value="ANKYRIN REPEAT DOMAIN-CONTAINING PROTEIN 39-RELATED"/>
    <property type="match status" value="1"/>
</dbReference>
<feature type="zinc finger region" description="C3H1-type" evidence="4">
    <location>
        <begin position="170"/>
        <end position="195"/>
    </location>
</feature>
<feature type="zinc finger region" description="C3H1-type" evidence="4">
    <location>
        <begin position="391"/>
        <end position="418"/>
    </location>
</feature>
<dbReference type="AlphaFoldDB" id="A0A369KCZ2"/>
<evidence type="ECO:0000256" key="4">
    <source>
        <dbReference type="PROSITE-ProRule" id="PRU00723"/>
    </source>
</evidence>
<evidence type="ECO:0000256" key="2">
    <source>
        <dbReference type="ARBA" id="ARBA00023043"/>
    </source>
</evidence>
<keyword evidence="8" id="KW-1185">Reference proteome</keyword>
<evidence type="ECO:0000313" key="8">
    <source>
        <dbReference type="Proteomes" id="UP000076154"/>
    </source>
</evidence>
<evidence type="ECO:0000259" key="6">
    <source>
        <dbReference type="PROSITE" id="PS50103"/>
    </source>
</evidence>
<dbReference type="GO" id="GO:0010468">
    <property type="term" value="P:regulation of gene expression"/>
    <property type="evidence" value="ECO:0007669"/>
    <property type="project" value="UniProtKB-ARBA"/>
</dbReference>
<comment type="caution">
    <text evidence="7">The sequence shown here is derived from an EMBL/GenBank/DDBJ whole genome shotgun (WGS) entry which is preliminary data.</text>
</comment>
<keyword evidence="4" id="KW-0863">Zinc-finger</keyword>
<dbReference type="GO" id="GO:0008270">
    <property type="term" value="F:zinc ion binding"/>
    <property type="evidence" value="ECO:0007669"/>
    <property type="project" value="UniProtKB-KW"/>
</dbReference>
<evidence type="ECO:0000256" key="3">
    <source>
        <dbReference type="PROSITE-ProRule" id="PRU00023"/>
    </source>
</evidence>
<proteinExistence type="predicted"/>
<dbReference type="OrthoDB" id="20872at2759"/>
<dbReference type="SMART" id="SM00248">
    <property type="entry name" value="ANK"/>
    <property type="match status" value="1"/>
</dbReference>
<evidence type="ECO:0000256" key="1">
    <source>
        <dbReference type="ARBA" id="ARBA00022737"/>
    </source>
</evidence>
<keyword evidence="4" id="KW-0862">Zinc</keyword>
<feature type="region of interest" description="Disordered" evidence="5">
    <location>
        <begin position="136"/>
        <end position="164"/>
    </location>
</feature>
<dbReference type="EMBL" id="LUEZ02000010">
    <property type="protein sequence ID" value="RDB29633.1"/>
    <property type="molecule type" value="Genomic_DNA"/>
</dbReference>
<keyword evidence="4" id="KW-0479">Metal-binding</keyword>
<feature type="region of interest" description="Disordered" evidence="5">
    <location>
        <begin position="540"/>
        <end position="596"/>
    </location>
</feature>
<dbReference type="InParanoid" id="A0A369KCZ2"/>
<dbReference type="PROSITE" id="PS50088">
    <property type="entry name" value="ANK_REPEAT"/>
    <property type="match status" value="1"/>
</dbReference>
<feature type="region of interest" description="Disordered" evidence="5">
    <location>
        <begin position="460"/>
        <end position="487"/>
    </location>
</feature>
<feature type="compositionally biased region" description="Polar residues" evidence="5">
    <location>
        <begin position="585"/>
        <end position="596"/>
    </location>
</feature>
<name>A0A369KCZ2_HYPMA</name>